<dbReference type="InterPro" id="IPR059166">
    <property type="entry name" value="PLD-like_cat"/>
</dbReference>
<name>A0ABM5QDT8_9BACT</name>
<dbReference type="Gene3D" id="3.30.870.10">
    <property type="entry name" value="Endonuclease Chain A"/>
    <property type="match status" value="1"/>
</dbReference>
<dbReference type="EMBL" id="CP007451">
    <property type="protein sequence ID" value="AHW61447.1"/>
    <property type="molecule type" value="Genomic_DNA"/>
</dbReference>
<evidence type="ECO:0008006" key="3">
    <source>
        <dbReference type="Google" id="ProtNLM"/>
    </source>
</evidence>
<dbReference type="Proteomes" id="UP000023772">
    <property type="component" value="Chromosome"/>
</dbReference>
<sequence>MLQPSKDRLDYGSLLMPPEGYYLENAIATSYSINLDALISIPVALYFSHSLELDLKQDIVQVLDSIRRASDTIKVFCQKGQISVPDNQHRLYSFIEPCIVQVPPSHRHSFHPKVWVIKYKNNLGDIKFRVIVLSRNLTFDRSWDVAFQLDGNFIEERQRNYGNTKPLIDFIKYLGTYEEADWFEDFISDLGKTNFQLNSNEFESFTFEPSGFPGYKKNVLFNNQFYDDMLIISPFLTNSGLDIAKKYSINKAKLFSREYELNKINQQYLGDFSVYHLVNEFVEGEEKIESDTDENISAQLQDLHAKVYSCKLGWDAVLLLGSANCSERAMHRNVEFMIQLKGKNSKIGPDALFKELVNEDLNVFQLYTPSEPLSEQQEELNSQEEVLQNLKVDIVNSIITANANKQEDSNFSIEFVCDLANLTLNAKVEATAYLLNNKEQSQELKLGDKTQWTVYNIAEIDLSCFLIIELRIKGTMVALRFVLKIQINNLPESRSSRIFKDIISNTANFFKYIRFLLAENYWDEEHTFNGINGKPYKGHGLGDYMAREEPIYENMLKDHFTRTGEIDRDKNCDG</sequence>
<accession>A0ABM5QDT8</accession>
<gene>
    <name evidence="1" type="ORF">FH5T_01290</name>
</gene>
<protein>
    <recommendedName>
        <fullName evidence="3">PLD phosphodiesterase domain-containing protein</fullName>
    </recommendedName>
</protein>
<organism evidence="1 2">
    <name type="scientific">Draconibacterium orientale</name>
    <dbReference type="NCBI Taxonomy" id="1168034"/>
    <lineage>
        <taxon>Bacteria</taxon>
        <taxon>Pseudomonadati</taxon>
        <taxon>Bacteroidota</taxon>
        <taxon>Bacteroidia</taxon>
        <taxon>Marinilabiliales</taxon>
        <taxon>Prolixibacteraceae</taxon>
        <taxon>Draconibacterium</taxon>
    </lineage>
</organism>
<proteinExistence type="predicted"/>
<evidence type="ECO:0000313" key="2">
    <source>
        <dbReference type="Proteomes" id="UP000023772"/>
    </source>
</evidence>
<dbReference type="CDD" id="cd09176">
    <property type="entry name" value="PLDc_unchar6"/>
    <property type="match status" value="1"/>
</dbReference>
<evidence type="ECO:0000313" key="1">
    <source>
        <dbReference type="EMBL" id="AHW61447.1"/>
    </source>
</evidence>
<keyword evidence="2" id="KW-1185">Reference proteome</keyword>
<reference evidence="1 2" key="1">
    <citation type="submission" date="2014-03" db="EMBL/GenBank/DDBJ databases">
        <title>Complete genome sequence of a deeply braunched marine Bacteroidia bacterium Draconibacterium orientale type strain FH5T.</title>
        <authorList>
            <person name="Li X."/>
            <person name="Wang X."/>
            <person name="Xie Z."/>
            <person name="Du Z."/>
            <person name="Chen G."/>
        </authorList>
    </citation>
    <scope>NUCLEOTIDE SEQUENCE [LARGE SCALE GENOMIC DNA]</scope>
    <source>
        <strain evidence="1 2">FH5</strain>
    </source>
</reference>